<protein>
    <submittedName>
        <fullName evidence="3">Uncharacterized protein</fullName>
    </submittedName>
</protein>
<comment type="caution">
    <text evidence="3">The sequence shown here is derived from an EMBL/GenBank/DDBJ whole genome shotgun (WGS) entry which is preliminary data.</text>
</comment>
<dbReference type="Pfam" id="PF11739">
    <property type="entry name" value="YdbH-like"/>
    <property type="match status" value="1"/>
</dbReference>
<feature type="region of interest" description="Disordered" evidence="1">
    <location>
        <begin position="1"/>
        <end position="22"/>
    </location>
</feature>
<organism evidence="3 4">
    <name type="scientific">Photobacterium leiognathi subsp. mandapamensis</name>
    <name type="common">Photobacterium mandapamensis</name>
    <dbReference type="NCBI Taxonomy" id="48408"/>
    <lineage>
        <taxon>Bacteria</taxon>
        <taxon>Pseudomonadati</taxon>
        <taxon>Pseudomonadota</taxon>
        <taxon>Gammaproteobacteria</taxon>
        <taxon>Vibrionales</taxon>
        <taxon>Vibrionaceae</taxon>
        <taxon>Photobacterium</taxon>
    </lineage>
</organism>
<keyword evidence="2" id="KW-0472">Membrane</keyword>
<feature type="transmembrane region" description="Helical" evidence="2">
    <location>
        <begin position="35"/>
        <end position="55"/>
    </location>
</feature>
<evidence type="ECO:0000313" key="3">
    <source>
        <dbReference type="EMBL" id="PSV08664.1"/>
    </source>
</evidence>
<proteinExistence type="predicted"/>
<keyword evidence="2" id="KW-0812">Transmembrane</keyword>
<gene>
    <name evidence="3" type="ORF">C0W93_18080</name>
</gene>
<feature type="compositionally biased region" description="Polar residues" evidence="1">
    <location>
        <begin position="7"/>
        <end position="20"/>
    </location>
</feature>
<keyword evidence="2" id="KW-1133">Transmembrane helix</keyword>
<feature type="compositionally biased region" description="Basic residues" evidence="1">
    <location>
        <begin position="352"/>
        <end position="365"/>
    </location>
</feature>
<dbReference type="RefSeq" id="WP_107185929.1">
    <property type="nucleotide sequence ID" value="NZ_JAWQGC010000001.1"/>
</dbReference>
<evidence type="ECO:0000256" key="1">
    <source>
        <dbReference type="SAM" id="MobiDB-lite"/>
    </source>
</evidence>
<reference evidence="3 4" key="1">
    <citation type="submission" date="2018-03" db="EMBL/GenBank/DDBJ databases">
        <title>Whole genome sequencing of Histamine producing bacteria.</title>
        <authorList>
            <person name="Butler K."/>
        </authorList>
    </citation>
    <scope>NUCLEOTIDE SEQUENCE [LARGE SCALE GENOMIC DNA]</scope>
    <source>
        <strain evidence="3 4">Res.4.1</strain>
    </source>
</reference>
<dbReference type="InterPro" id="IPR021730">
    <property type="entry name" value="YdbH"/>
</dbReference>
<evidence type="ECO:0000256" key="2">
    <source>
        <dbReference type="SAM" id="Phobius"/>
    </source>
</evidence>
<feature type="region of interest" description="Disordered" evidence="1">
    <location>
        <begin position="347"/>
        <end position="372"/>
    </location>
</feature>
<sequence>MSDKNEQQNVDIEPNSSNTDEQLEVVPQNKRFRRFLFWSILIFVVTPPVILSSWLSTKGIHLNNVSGLTFNNGIAAKKISVSIDNTTIDLENLSLRRNKNKETGDVSYHLFAVKSSVKLPKAATKALADQNIKLNYIHFYDADLKFTHFSTPFRFTAHARKVTSSALHTNSVTGWPNAVQILEDVNVNFDSDPHISLTGNMAKGVITLFFPDYNPSPHYRLPFNDGSFSISWQGDATPFKINIGTMEPQWETLYSILEKQIITNAGFSIDFKHPTESMVLTANKLHLEEPKFLPKFVERADINNKGYHLGQTIANLAQLPMHKFRVKSFTYGDLILDARMLLETPTADNKKATKKPKKKKKKKKIQTQQDLDKKEAELKAKQQAEELNIAEETHTKAKFIVRGKALAPDPYNLDVTVRHLTKTDARVHTSLVRNDGNRLDCDTVILFAQPLPKYMNCNAKFKGTKEFTDRLGLKGLPDAKINGPLRFVAIQTEAPVDAPKDKRMLVDNKLATAYYDVGFELPESFAISLNKYAIPAGLFKKKAEKTPNKLKEKQLADVQMITDGRIDFNVNFYDKLLRVILRDKKEKISFVNKRTQSSINFDFNDLNCLYPDLQCHINAEIEAQAKTIYPMPESQINDFTFKTHMVATWANHLLIAQMTNNNISMDQVNVKGIPGLQKSLSKDIHFHLDSLIGLYTQDKFKTVGNFTIYQPADTKASLTSEFIVNRNEDFDNNDHDSLSRYRADLGIKVNNFYLSQEIKLIKPLPPVKAKPVVVKEKTTTDSIDTLLIKKLVELTGLSHLKDLSPQVDFTPPYKVGADIAAIQAKIRADHQALYKSVAVKPLQLKSDYDITFSAQRNNQKLGKIYSQGHAQLNGSELNINSKFKNSNHALFADMRLLSNFDTGVSNIKLKRHTFTFTPEQDLKSFYIPVLPIDLNITQGQLTTSADITVNKDKQLSGFIDLSTHRITGEYESFRFGNVGSHIHLALSSTGVKTQSPLEISADYLDVGVPMSNPRLLAEFDTSNDYYHIAHGTTELYGGNITIEPITITSLSNIKQVPVTVSGVDLARVIAEADQDNIELTGRIDGVIPIALENGSIVIRNAKLQTQKPGGVLRYIQGSTIDKKVKEAGTYSPLNIVEVLGNYHYNSIALAFDYAKNGDLSLKTRIEGKNPDFQHGRPINVNIKLNDNIPKLLRSKELIDSSPIVAQIKQQLGVQ</sequence>
<dbReference type="AlphaFoldDB" id="A0A2T3KQX9"/>
<evidence type="ECO:0000313" key="4">
    <source>
        <dbReference type="Proteomes" id="UP000240530"/>
    </source>
</evidence>
<dbReference type="EMBL" id="PYNS01000027">
    <property type="protein sequence ID" value="PSV08664.1"/>
    <property type="molecule type" value="Genomic_DNA"/>
</dbReference>
<dbReference type="Proteomes" id="UP000240530">
    <property type="component" value="Unassembled WGS sequence"/>
</dbReference>
<name>A0A2T3KQX9_PHOLD</name>
<accession>A0A2T3KQX9</accession>